<gene>
    <name evidence="2" type="ordered locus">SpiGrapes_1405</name>
</gene>
<dbReference type="EMBL" id="CP003155">
    <property type="protein sequence ID" value="AEV29216.1"/>
    <property type="molecule type" value="Genomic_DNA"/>
</dbReference>
<feature type="region of interest" description="Disordered" evidence="1">
    <location>
        <begin position="1"/>
        <end position="35"/>
    </location>
</feature>
<evidence type="ECO:0000313" key="3">
    <source>
        <dbReference type="Proteomes" id="UP000005632"/>
    </source>
</evidence>
<dbReference type="HOGENOM" id="CLU_2920411_0_0_12"/>
<evidence type="ECO:0000313" key="2">
    <source>
        <dbReference type="EMBL" id="AEV29216.1"/>
    </source>
</evidence>
<keyword evidence="3" id="KW-1185">Reference proteome</keyword>
<sequence>MLTKLPNEEDSTLLRSKHKSHERHSMPPSMLGRNPCKQFLSQKLGGRPFRAVRKVSRKVEK</sequence>
<proteinExistence type="predicted"/>
<reference evidence="2 3" key="1">
    <citation type="submission" date="2011-11" db="EMBL/GenBank/DDBJ databases">
        <title>Complete sequence of Spirochaeta sp. grapes.</title>
        <authorList>
            <consortium name="US DOE Joint Genome Institute"/>
            <person name="Lucas S."/>
            <person name="Han J."/>
            <person name="Lapidus A."/>
            <person name="Cheng J.-F."/>
            <person name="Goodwin L."/>
            <person name="Pitluck S."/>
            <person name="Peters L."/>
            <person name="Ovchinnikova G."/>
            <person name="Munk A.C."/>
            <person name="Detter J.C."/>
            <person name="Han C."/>
            <person name="Tapia R."/>
            <person name="Land M."/>
            <person name="Hauser L."/>
            <person name="Kyrpides N."/>
            <person name="Ivanova N."/>
            <person name="Pagani I."/>
            <person name="Ritalahtilisa K."/>
            <person name="Loeffler F."/>
            <person name="Woyke T."/>
        </authorList>
    </citation>
    <scope>NUCLEOTIDE SEQUENCE [LARGE SCALE GENOMIC DNA]</scope>
    <source>
        <strain evidence="3">ATCC BAA-1885 / DSM 22778 / Grapes</strain>
    </source>
</reference>
<dbReference type="STRING" id="158190.SpiGrapes_1405"/>
<dbReference type="AlphaFoldDB" id="G8QUI3"/>
<organism evidence="2 3">
    <name type="scientific">Sphaerochaeta pleomorpha (strain ATCC BAA-1885 / DSM 22778 / Grapes)</name>
    <dbReference type="NCBI Taxonomy" id="158190"/>
    <lineage>
        <taxon>Bacteria</taxon>
        <taxon>Pseudomonadati</taxon>
        <taxon>Spirochaetota</taxon>
        <taxon>Spirochaetia</taxon>
        <taxon>Spirochaetales</taxon>
        <taxon>Sphaerochaetaceae</taxon>
        <taxon>Sphaerochaeta</taxon>
    </lineage>
</organism>
<dbReference type="KEGG" id="sgp:SpiGrapes_1405"/>
<dbReference type="Proteomes" id="UP000005632">
    <property type="component" value="Chromosome"/>
</dbReference>
<protein>
    <submittedName>
        <fullName evidence="2">Uncharacterized protein</fullName>
    </submittedName>
</protein>
<name>G8QUI3_SPHPG</name>
<accession>G8QUI3</accession>
<evidence type="ECO:0000256" key="1">
    <source>
        <dbReference type="SAM" id="MobiDB-lite"/>
    </source>
</evidence>